<dbReference type="Proteomes" id="UP000292702">
    <property type="component" value="Unassembled WGS sequence"/>
</dbReference>
<dbReference type="CDD" id="cd04301">
    <property type="entry name" value="NAT_SF"/>
    <property type="match status" value="1"/>
</dbReference>
<dbReference type="InterPro" id="IPR016181">
    <property type="entry name" value="Acyl_CoA_acyltransferase"/>
</dbReference>
<dbReference type="OrthoDB" id="2753421at2759"/>
<sequence length="591" mass="66873">MPELTAPVFSPDDYDVSIKTAPTEEPFVSTLDLRVTLRPSETKKPQDSIKIETTADALPSYMAWFQTPAAHSVHIVDIRAFIIRGSLCNGDFSEDMPTREMGKFAWTLFDRHALLRPEFIQNEWLRGTGCFGAELNRGDFIYVENIYVEQEYRNRGLGSWALKQLMDSAYASKRSFVILLPGLTGENGPSAMLSDDRRDELLGKSRAFFSKVRIGRTPYVAYSKNPEHPSRQLAAADDAPTNHYDVYDTTIPLEGSGLPNGASEFPLHQAIACCGLRFAKDRQRPFESSFPIDRYINLVRARQPALLHSQDTVGCTPLHTAASSWCKPAIKALLNPSIVGPETDLFRRDNWLGRTPVEELEQQMRNAMDFDVRVAFQPREPYPDEGLSCAYLLRVAAGEDVGTEEAFIKQRRWGCTCGQCAGGWFSPRLRYRVHNQAEYLYDMMEVSLDEHPTDSSPARYGVMGMAYIPLHLLPNAKGQFFDGFREVVHEIMLGCRKDSNKDVVPSIHNVRNWSTPNPLTQEYFGHGGLVDYALDFVLDSTKEQSPLGTSEWDTYMEDGIGRQEWAALPICQNDLNFELVRERIGLRRRRG</sequence>
<dbReference type="EMBL" id="RWJN01000112">
    <property type="protein sequence ID" value="TCD67051.1"/>
    <property type="molecule type" value="Genomic_DNA"/>
</dbReference>
<dbReference type="GO" id="GO:0016747">
    <property type="term" value="F:acyltransferase activity, transferring groups other than amino-acyl groups"/>
    <property type="evidence" value="ECO:0007669"/>
    <property type="project" value="InterPro"/>
</dbReference>
<organism evidence="2 3">
    <name type="scientific">Steccherinum ochraceum</name>
    <dbReference type="NCBI Taxonomy" id="92696"/>
    <lineage>
        <taxon>Eukaryota</taxon>
        <taxon>Fungi</taxon>
        <taxon>Dikarya</taxon>
        <taxon>Basidiomycota</taxon>
        <taxon>Agaricomycotina</taxon>
        <taxon>Agaricomycetes</taxon>
        <taxon>Polyporales</taxon>
        <taxon>Steccherinaceae</taxon>
        <taxon>Steccherinum</taxon>
    </lineage>
</organism>
<name>A0A4R0RFQ5_9APHY</name>
<protein>
    <recommendedName>
        <fullName evidence="1">N-acetyltransferase domain-containing protein</fullName>
    </recommendedName>
</protein>
<dbReference type="SUPFAM" id="SSF55729">
    <property type="entry name" value="Acyl-CoA N-acyltransferases (Nat)"/>
    <property type="match status" value="1"/>
</dbReference>
<dbReference type="Pfam" id="PF00583">
    <property type="entry name" value="Acetyltransf_1"/>
    <property type="match status" value="1"/>
</dbReference>
<feature type="domain" description="N-acetyltransferase" evidence="1">
    <location>
        <begin position="125"/>
        <end position="170"/>
    </location>
</feature>
<dbReference type="STRING" id="92696.A0A4R0RFQ5"/>
<reference evidence="2 3" key="1">
    <citation type="submission" date="2018-11" db="EMBL/GenBank/DDBJ databases">
        <title>Genome assembly of Steccherinum ochraceum LE-BIN_3174, the white-rot fungus of the Steccherinaceae family (The Residual Polyporoid clade, Polyporales, Basidiomycota).</title>
        <authorList>
            <person name="Fedorova T.V."/>
            <person name="Glazunova O.A."/>
            <person name="Landesman E.O."/>
            <person name="Moiseenko K.V."/>
            <person name="Psurtseva N.V."/>
            <person name="Savinova O.S."/>
            <person name="Shakhova N.V."/>
            <person name="Tyazhelova T.V."/>
            <person name="Vasina D.V."/>
        </authorList>
    </citation>
    <scope>NUCLEOTIDE SEQUENCE [LARGE SCALE GENOMIC DNA]</scope>
    <source>
        <strain evidence="2 3">LE-BIN_3174</strain>
    </source>
</reference>
<dbReference type="AlphaFoldDB" id="A0A4R0RFQ5"/>
<dbReference type="InterPro" id="IPR000182">
    <property type="entry name" value="GNAT_dom"/>
</dbReference>
<evidence type="ECO:0000313" key="2">
    <source>
        <dbReference type="EMBL" id="TCD67051.1"/>
    </source>
</evidence>
<dbReference type="Gene3D" id="3.40.630.30">
    <property type="match status" value="1"/>
</dbReference>
<comment type="caution">
    <text evidence="2">The sequence shown here is derived from an EMBL/GenBank/DDBJ whole genome shotgun (WGS) entry which is preliminary data.</text>
</comment>
<gene>
    <name evidence="2" type="ORF">EIP91_000613</name>
</gene>
<evidence type="ECO:0000313" key="3">
    <source>
        <dbReference type="Proteomes" id="UP000292702"/>
    </source>
</evidence>
<evidence type="ECO:0000259" key="1">
    <source>
        <dbReference type="Pfam" id="PF00583"/>
    </source>
</evidence>
<keyword evidence="3" id="KW-1185">Reference proteome</keyword>
<accession>A0A4R0RFQ5</accession>
<proteinExistence type="predicted"/>